<organism evidence="1 2">
    <name type="scientific">Pseudobutyrivibrio ruminis</name>
    <dbReference type="NCBI Taxonomy" id="46206"/>
    <lineage>
        <taxon>Bacteria</taxon>
        <taxon>Bacillati</taxon>
        <taxon>Bacillota</taxon>
        <taxon>Clostridia</taxon>
        <taxon>Lachnospirales</taxon>
        <taxon>Lachnospiraceae</taxon>
        <taxon>Pseudobutyrivibrio</taxon>
    </lineage>
</organism>
<comment type="caution">
    <text evidence="1">The sequence shown here is derived from an EMBL/GenBank/DDBJ whole genome shotgun (WGS) entry which is preliminary data.</text>
</comment>
<reference evidence="1" key="1">
    <citation type="submission" date="2019-04" db="EMBL/GenBank/DDBJ databases">
        <title>Evolution of Biomass-Degrading Anaerobic Consortia Revealed by Metagenomics.</title>
        <authorList>
            <person name="Peng X."/>
        </authorList>
    </citation>
    <scope>NUCLEOTIDE SEQUENCE</scope>
    <source>
        <strain evidence="1">SIG311</strain>
    </source>
</reference>
<dbReference type="AlphaFoldDB" id="A0A927UAY9"/>
<gene>
    <name evidence="1" type="ORF">E7272_06815</name>
</gene>
<dbReference type="EMBL" id="SVER01000014">
    <property type="protein sequence ID" value="MBE5919543.1"/>
    <property type="molecule type" value="Genomic_DNA"/>
</dbReference>
<name>A0A927UAY9_9FIRM</name>
<evidence type="ECO:0000313" key="1">
    <source>
        <dbReference type="EMBL" id="MBE5919543.1"/>
    </source>
</evidence>
<dbReference type="Proteomes" id="UP000766246">
    <property type="component" value="Unassembled WGS sequence"/>
</dbReference>
<sequence>MNKKDFKAALCNGCRTKWCLKLLFILLCCILIYVNNKFDHTFEEDSVSMRLEYTSDFERLKIGNAGNIVLFERDEMENVTVRPIAIYTGSEAERLILTYGGRKTHPEEGTEFVVLEYSATVDPREHYIDCKLLGTDLNNISYDSIVYRSKCYDMYENIKVEDGVFNKIYLYYELPIGVDEYILEFGYHVAEQELGMENKFTAHYYINVKDL</sequence>
<evidence type="ECO:0000313" key="2">
    <source>
        <dbReference type="Proteomes" id="UP000766246"/>
    </source>
</evidence>
<protein>
    <submittedName>
        <fullName evidence="1">Uncharacterized protein</fullName>
    </submittedName>
</protein>
<proteinExistence type="predicted"/>
<accession>A0A927UAY9</accession>